<evidence type="ECO:0000313" key="3">
    <source>
        <dbReference type="Proteomes" id="UP000295606"/>
    </source>
</evidence>
<name>A0A4R5LI55_9BURK</name>
<evidence type="ECO:0000313" key="1">
    <source>
        <dbReference type="EMBL" id="TDF91303.1"/>
    </source>
</evidence>
<proteinExistence type="predicted"/>
<feature type="non-terminal residue" evidence="2">
    <location>
        <position position="1"/>
    </location>
</feature>
<evidence type="ECO:0000313" key="2">
    <source>
        <dbReference type="EMBL" id="TDG09047.1"/>
    </source>
</evidence>
<accession>A0A4R5LI55</accession>
<dbReference type="Proteomes" id="UP000295606">
    <property type="component" value="Unassembled WGS sequence"/>
</dbReference>
<dbReference type="EMBL" id="SMOD01000171">
    <property type="protein sequence ID" value="TDF91303.1"/>
    <property type="molecule type" value="Genomic_DNA"/>
</dbReference>
<dbReference type="AlphaFoldDB" id="A0A4R5LI55"/>
<protein>
    <submittedName>
        <fullName evidence="2">IS256 family transposase</fullName>
    </submittedName>
</protein>
<gene>
    <name evidence="2" type="ORF">E1N52_07855</name>
    <name evidence="1" type="ORF">E1N52_43930</name>
</gene>
<sequence length="84" mass="9376">WQHVRTTNPIESTFATVRHRTSRTRNCLSRATFLAMAFKLIEAAEQGWRKIRGAEKIDQLLKGVPFKDGTPVIDSTPAPQALAA</sequence>
<dbReference type="EMBL" id="SMOD01000005">
    <property type="protein sequence ID" value="TDG09047.1"/>
    <property type="molecule type" value="Genomic_DNA"/>
</dbReference>
<reference evidence="2 3" key="1">
    <citation type="submission" date="2019-03" db="EMBL/GenBank/DDBJ databases">
        <title>Paraburkholderia sp. isolated from native Mimosa gymnas in Guartela State Park, Brazil.</title>
        <authorList>
            <person name="Paulitsch F."/>
            <person name="Hungria M."/>
            <person name="Delamuta J.R.M."/>
            <person name="Ribeiro R.A."/>
            <person name="Dall'Agnol R."/>
            <person name="Silva J.S.B."/>
        </authorList>
    </citation>
    <scope>NUCLEOTIDE SEQUENCE [LARGE SCALE GENOMIC DNA]</scope>
    <source>
        <strain evidence="2 3">CNPSo 3008</strain>
    </source>
</reference>
<organism evidence="2 3">
    <name type="scientific">Paraburkholderia guartelaensis</name>
    <dbReference type="NCBI Taxonomy" id="2546446"/>
    <lineage>
        <taxon>Bacteria</taxon>
        <taxon>Pseudomonadati</taxon>
        <taxon>Pseudomonadota</taxon>
        <taxon>Betaproteobacteria</taxon>
        <taxon>Burkholderiales</taxon>
        <taxon>Burkholderiaceae</taxon>
        <taxon>Paraburkholderia</taxon>
    </lineage>
</organism>
<comment type="caution">
    <text evidence="2">The sequence shown here is derived from an EMBL/GenBank/DDBJ whole genome shotgun (WGS) entry which is preliminary data.</text>
</comment>